<keyword evidence="4" id="KW-1185">Reference proteome</keyword>
<dbReference type="Gene3D" id="1.10.287.110">
    <property type="entry name" value="DnaJ domain"/>
    <property type="match status" value="1"/>
</dbReference>
<dbReference type="OrthoDB" id="10250354at2759"/>
<evidence type="ECO:0000256" key="1">
    <source>
        <dbReference type="SAM" id="MobiDB-lite"/>
    </source>
</evidence>
<dbReference type="PANTHER" id="PTHR44873">
    <property type="entry name" value="DNAJ HOMOLOG SUBFAMILY C MEMBER 30, MITOCHONDRIAL"/>
    <property type="match status" value="1"/>
</dbReference>
<dbReference type="InterPro" id="IPR053025">
    <property type="entry name" value="Mito_ATP_Synthase-Asso"/>
</dbReference>
<dbReference type="HOGENOM" id="CLU_1975810_0_0_1"/>
<dbReference type="InParanoid" id="A0A0C3C8E2"/>
<dbReference type="SMART" id="SM00271">
    <property type="entry name" value="DnaJ"/>
    <property type="match status" value="1"/>
</dbReference>
<evidence type="ECO:0000313" key="3">
    <source>
        <dbReference type="EMBL" id="KIM95153.1"/>
    </source>
</evidence>
<dbReference type="PANTHER" id="PTHR44873:SF1">
    <property type="entry name" value="DNAJ HOMOLOG SUBFAMILY C MEMBER 30, MITOCHONDRIAL"/>
    <property type="match status" value="1"/>
</dbReference>
<feature type="region of interest" description="Disordered" evidence="1">
    <location>
        <begin position="84"/>
        <end position="127"/>
    </location>
</feature>
<reference evidence="3 4" key="1">
    <citation type="submission" date="2014-04" db="EMBL/GenBank/DDBJ databases">
        <authorList>
            <consortium name="DOE Joint Genome Institute"/>
            <person name="Kuo A."/>
            <person name="Martino E."/>
            <person name="Perotto S."/>
            <person name="Kohler A."/>
            <person name="Nagy L.G."/>
            <person name="Floudas D."/>
            <person name="Copeland A."/>
            <person name="Barry K.W."/>
            <person name="Cichocki N."/>
            <person name="Veneault-Fourrey C."/>
            <person name="LaButti K."/>
            <person name="Lindquist E.A."/>
            <person name="Lipzen A."/>
            <person name="Lundell T."/>
            <person name="Morin E."/>
            <person name="Murat C."/>
            <person name="Sun H."/>
            <person name="Tunlid A."/>
            <person name="Henrissat B."/>
            <person name="Grigoriev I.V."/>
            <person name="Hibbett D.S."/>
            <person name="Martin F."/>
            <person name="Nordberg H.P."/>
            <person name="Cantor M.N."/>
            <person name="Hua S.X."/>
        </authorList>
    </citation>
    <scope>NUCLEOTIDE SEQUENCE [LARGE SCALE GENOMIC DNA]</scope>
    <source>
        <strain evidence="3 4">Zn</strain>
    </source>
</reference>
<name>A0A0C3C8E2_OIDMZ</name>
<feature type="compositionally biased region" description="Basic residues" evidence="1">
    <location>
        <begin position="101"/>
        <end position="110"/>
    </location>
</feature>
<dbReference type="AlphaFoldDB" id="A0A0C3C8E2"/>
<proteinExistence type="predicted"/>
<dbReference type="PROSITE" id="PS50076">
    <property type="entry name" value="DNAJ_2"/>
    <property type="match status" value="1"/>
</dbReference>
<dbReference type="CDD" id="cd06257">
    <property type="entry name" value="DnaJ"/>
    <property type="match status" value="1"/>
</dbReference>
<sequence length="127" mass="14233">MPLRSYFLPATYRWQRLSFHSSAVQQQDGSNHYETLQVSPNASHSEVKKSFYKLSKTHHPDRNPNDPGASQRFVQISEAYAILSNPSKRQAYDRANPHLHPSIHHPHSPPHHGSYSSSGPAGGRAPS</sequence>
<dbReference type="InterPro" id="IPR001623">
    <property type="entry name" value="DnaJ_domain"/>
</dbReference>
<feature type="region of interest" description="Disordered" evidence="1">
    <location>
        <begin position="24"/>
        <end position="71"/>
    </location>
</feature>
<dbReference type="Pfam" id="PF00226">
    <property type="entry name" value="DnaJ"/>
    <property type="match status" value="1"/>
</dbReference>
<gene>
    <name evidence="3" type="ORF">OIDMADRAFT_86724</name>
</gene>
<dbReference type="PROSITE" id="PS00636">
    <property type="entry name" value="DNAJ_1"/>
    <property type="match status" value="1"/>
</dbReference>
<evidence type="ECO:0000313" key="4">
    <source>
        <dbReference type="Proteomes" id="UP000054321"/>
    </source>
</evidence>
<dbReference type="InterPro" id="IPR018253">
    <property type="entry name" value="DnaJ_domain_CS"/>
</dbReference>
<dbReference type="PRINTS" id="PR00625">
    <property type="entry name" value="JDOMAIN"/>
</dbReference>
<feature type="domain" description="J" evidence="2">
    <location>
        <begin position="31"/>
        <end position="96"/>
    </location>
</feature>
<feature type="compositionally biased region" description="Low complexity" evidence="1">
    <location>
        <begin position="111"/>
        <end position="127"/>
    </location>
</feature>
<dbReference type="SUPFAM" id="SSF46565">
    <property type="entry name" value="Chaperone J-domain"/>
    <property type="match status" value="1"/>
</dbReference>
<dbReference type="InterPro" id="IPR036869">
    <property type="entry name" value="J_dom_sf"/>
</dbReference>
<feature type="compositionally biased region" description="Polar residues" evidence="1">
    <location>
        <begin position="24"/>
        <end position="44"/>
    </location>
</feature>
<accession>A0A0C3C8E2</accession>
<organism evidence="3 4">
    <name type="scientific">Oidiodendron maius (strain Zn)</name>
    <dbReference type="NCBI Taxonomy" id="913774"/>
    <lineage>
        <taxon>Eukaryota</taxon>
        <taxon>Fungi</taxon>
        <taxon>Dikarya</taxon>
        <taxon>Ascomycota</taxon>
        <taxon>Pezizomycotina</taxon>
        <taxon>Leotiomycetes</taxon>
        <taxon>Leotiomycetes incertae sedis</taxon>
        <taxon>Myxotrichaceae</taxon>
        <taxon>Oidiodendron</taxon>
    </lineage>
</organism>
<dbReference type="STRING" id="913774.A0A0C3C8E2"/>
<feature type="non-terminal residue" evidence="3">
    <location>
        <position position="127"/>
    </location>
</feature>
<protein>
    <recommendedName>
        <fullName evidence="2">J domain-containing protein</fullName>
    </recommendedName>
</protein>
<dbReference type="EMBL" id="KN832887">
    <property type="protein sequence ID" value="KIM95153.1"/>
    <property type="molecule type" value="Genomic_DNA"/>
</dbReference>
<reference evidence="4" key="2">
    <citation type="submission" date="2015-01" db="EMBL/GenBank/DDBJ databases">
        <title>Evolutionary Origins and Diversification of the Mycorrhizal Mutualists.</title>
        <authorList>
            <consortium name="DOE Joint Genome Institute"/>
            <consortium name="Mycorrhizal Genomics Consortium"/>
            <person name="Kohler A."/>
            <person name="Kuo A."/>
            <person name="Nagy L.G."/>
            <person name="Floudas D."/>
            <person name="Copeland A."/>
            <person name="Barry K.W."/>
            <person name="Cichocki N."/>
            <person name="Veneault-Fourrey C."/>
            <person name="LaButti K."/>
            <person name="Lindquist E.A."/>
            <person name="Lipzen A."/>
            <person name="Lundell T."/>
            <person name="Morin E."/>
            <person name="Murat C."/>
            <person name="Riley R."/>
            <person name="Ohm R."/>
            <person name="Sun H."/>
            <person name="Tunlid A."/>
            <person name="Henrissat B."/>
            <person name="Grigoriev I.V."/>
            <person name="Hibbett D.S."/>
            <person name="Martin F."/>
        </authorList>
    </citation>
    <scope>NUCLEOTIDE SEQUENCE [LARGE SCALE GENOMIC DNA]</scope>
    <source>
        <strain evidence="4">Zn</strain>
    </source>
</reference>
<evidence type="ECO:0000259" key="2">
    <source>
        <dbReference type="PROSITE" id="PS50076"/>
    </source>
</evidence>
<dbReference type="Proteomes" id="UP000054321">
    <property type="component" value="Unassembled WGS sequence"/>
</dbReference>